<keyword evidence="1" id="KW-0732">Signal</keyword>
<accession>A0ABV8SRE8</accession>
<comment type="caution">
    <text evidence="2">The sequence shown here is derived from an EMBL/GenBank/DDBJ whole genome shotgun (WGS) entry which is preliminary data.</text>
</comment>
<evidence type="ECO:0000313" key="2">
    <source>
        <dbReference type="EMBL" id="MFC4309143.1"/>
    </source>
</evidence>
<evidence type="ECO:0000313" key="3">
    <source>
        <dbReference type="Proteomes" id="UP001595904"/>
    </source>
</evidence>
<proteinExistence type="predicted"/>
<reference evidence="3" key="1">
    <citation type="journal article" date="2019" name="Int. J. Syst. Evol. Microbiol.">
        <title>The Global Catalogue of Microorganisms (GCM) 10K type strain sequencing project: providing services to taxonomists for standard genome sequencing and annotation.</title>
        <authorList>
            <consortium name="The Broad Institute Genomics Platform"/>
            <consortium name="The Broad Institute Genome Sequencing Center for Infectious Disease"/>
            <person name="Wu L."/>
            <person name="Ma J."/>
        </authorList>
    </citation>
    <scope>NUCLEOTIDE SEQUENCE [LARGE SCALE GENOMIC DNA]</scope>
    <source>
        <strain evidence="3">CGMCC 1.10759</strain>
    </source>
</reference>
<feature type="chain" id="PRO_5045377345" evidence="1">
    <location>
        <begin position="22"/>
        <end position="57"/>
    </location>
</feature>
<gene>
    <name evidence="2" type="ORF">ACFPN2_08635</name>
</gene>
<dbReference type="EMBL" id="JBHSDU010000003">
    <property type="protein sequence ID" value="MFC4309143.1"/>
    <property type="molecule type" value="Genomic_DNA"/>
</dbReference>
<name>A0ABV8SRE8_9GAMM</name>
<sequence length="57" mass="5760">MKKFFLLSLSVVALMPVVAGTAVPASSSTTVAQSTDLSPALIDALKAQAGSTLSRPL</sequence>
<organism evidence="2 3">
    <name type="scientific">Steroidobacter flavus</name>
    <dbReference type="NCBI Taxonomy" id="1842136"/>
    <lineage>
        <taxon>Bacteria</taxon>
        <taxon>Pseudomonadati</taxon>
        <taxon>Pseudomonadota</taxon>
        <taxon>Gammaproteobacteria</taxon>
        <taxon>Steroidobacterales</taxon>
        <taxon>Steroidobacteraceae</taxon>
        <taxon>Steroidobacter</taxon>
    </lineage>
</organism>
<dbReference type="Proteomes" id="UP001595904">
    <property type="component" value="Unassembled WGS sequence"/>
</dbReference>
<evidence type="ECO:0000256" key="1">
    <source>
        <dbReference type="SAM" id="SignalP"/>
    </source>
</evidence>
<keyword evidence="3" id="KW-1185">Reference proteome</keyword>
<protein>
    <submittedName>
        <fullName evidence="2">Uncharacterized protein</fullName>
    </submittedName>
</protein>
<dbReference type="RefSeq" id="WP_380596206.1">
    <property type="nucleotide sequence ID" value="NZ_JBHSDU010000003.1"/>
</dbReference>
<feature type="signal peptide" evidence="1">
    <location>
        <begin position="1"/>
        <end position="21"/>
    </location>
</feature>